<dbReference type="Gene3D" id="3.90.1590.10">
    <property type="entry name" value="glutathione-dependent formaldehyde- activating enzyme (gfa)"/>
    <property type="match status" value="1"/>
</dbReference>
<dbReference type="eggNOG" id="ENOG502S5AR">
    <property type="taxonomic scope" value="Eukaryota"/>
</dbReference>
<keyword evidence="3" id="KW-0862">Zinc</keyword>
<reference evidence="6" key="3">
    <citation type="submission" date="2010-09" db="EMBL/GenBank/DDBJ databases">
        <title>Annotation of Gaeumannomyces graminis var. tritici R3-111a-1.</title>
        <authorList>
            <consortium name="The Broad Institute Genome Sequencing Platform"/>
            <person name="Ma L.-J."/>
            <person name="Dead R."/>
            <person name="Young S.K."/>
            <person name="Zeng Q."/>
            <person name="Gargeya S."/>
            <person name="Fitzgerald M."/>
            <person name="Haas B."/>
            <person name="Abouelleil A."/>
            <person name="Alvarado L."/>
            <person name="Arachchi H.M."/>
            <person name="Berlin A."/>
            <person name="Brown A."/>
            <person name="Chapman S.B."/>
            <person name="Chen Z."/>
            <person name="Dunbar C."/>
            <person name="Freedman E."/>
            <person name="Gearin G."/>
            <person name="Gellesch M."/>
            <person name="Goldberg J."/>
            <person name="Griggs A."/>
            <person name="Gujja S."/>
            <person name="Heiman D."/>
            <person name="Howarth C."/>
            <person name="Larson L."/>
            <person name="Lui A."/>
            <person name="MacDonald P.J.P."/>
            <person name="Mehta T."/>
            <person name="Montmayeur A."/>
            <person name="Murphy C."/>
            <person name="Neiman D."/>
            <person name="Pearson M."/>
            <person name="Priest M."/>
            <person name="Roberts A."/>
            <person name="Saif S."/>
            <person name="Shea T."/>
            <person name="Shenoy N."/>
            <person name="Sisk P."/>
            <person name="Stolte C."/>
            <person name="Sykes S."/>
            <person name="Yandava C."/>
            <person name="Wortman J."/>
            <person name="Nusbaum C."/>
            <person name="Birren B."/>
        </authorList>
    </citation>
    <scope>NUCLEOTIDE SEQUENCE</scope>
    <source>
        <strain evidence="6">R3-111a-1</strain>
    </source>
</reference>
<dbReference type="GeneID" id="20347614"/>
<reference evidence="7" key="5">
    <citation type="submission" date="2018-04" db="UniProtKB">
        <authorList>
            <consortium name="EnsemblFungi"/>
        </authorList>
    </citation>
    <scope>IDENTIFICATION</scope>
    <source>
        <strain evidence="7">R3-111a-1</strain>
    </source>
</reference>
<evidence type="ECO:0000256" key="2">
    <source>
        <dbReference type="ARBA" id="ARBA00022723"/>
    </source>
</evidence>
<proteinExistence type="inferred from homology"/>
<dbReference type="PANTHER" id="PTHR33337:SF30">
    <property type="entry name" value="DUF636 DOMAIN PROTEIN (AFU_ORTHOLOGUE AFUA_1G03180)"/>
    <property type="match status" value="1"/>
</dbReference>
<reference evidence="6" key="2">
    <citation type="submission" date="2010-07" db="EMBL/GenBank/DDBJ databases">
        <authorList>
            <consortium name="The Broad Institute Genome Sequencing Platform"/>
            <consortium name="Broad Institute Genome Sequencing Center for Infectious Disease"/>
            <person name="Ma L.-J."/>
            <person name="Dead R."/>
            <person name="Young S."/>
            <person name="Zeng Q."/>
            <person name="Koehrsen M."/>
            <person name="Alvarado L."/>
            <person name="Berlin A."/>
            <person name="Chapman S.B."/>
            <person name="Chen Z."/>
            <person name="Freedman E."/>
            <person name="Gellesch M."/>
            <person name="Goldberg J."/>
            <person name="Griggs A."/>
            <person name="Gujja S."/>
            <person name="Heilman E.R."/>
            <person name="Heiman D."/>
            <person name="Hepburn T."/>
            <person name="Howarth C."/>
            <person name="Jen D."/>
            <person name="Larson L."/>
            <person name="Mehta T."/>
            <person name="Neiman D."/>
            <person name="Pearson M."/>
            <person name="Roberts A."/>
            <person name="Saif S."/>
            <person name="Shea T."/>
            <person name="Shenoy N."/>
            <person name="Sisk P."/>
            <person name="Stolte C."/>
            <person name="Sykes S."/>
            <person name="Walk T."/>
            <person name="White J."/>
            <person name="Yandava C."/>
            <person name="Haas B."/>
            <person name="Nusbaum C."/>
            <person name="Birren B."/>
        </authorList>
    </citation>
    <scope>NUCLEOTIDE SEQUENCE</scope>
    <source>
        <strain evidence="6">R3-111a-1</strain>
    </source>
</reference>
<evidence type="ECO:0000256" key="3">
    <source>
        <dbReference type="ARBA" id="ARBA00022833"/>
    </source>
</evidence>
<dbReference type="EMBL" id="GL385397">
    <property type="protein sequence ID" value="EJT77244.1"/>
    <property type="molecule type" value="Genomic_DNA"/>
</dbReference>
<dbReference type="EnsemblFungi" id="EJT77244">
    <property type="protein sequence ID" value="EJT77244"/>
    <property type="gene ID" value="GGTG_07156"/>
</dbReference>
<dbReference type="PROSITE" id="PS51891">
    <property type="entry name" value="CENP_V_GFA"/>
    <property type="match status" value="1"/>
</dbReference>
<accession>J3P0W0</accession>
<comment type="similarity">
    <text evidence="1">Belongs to the Gfa family.</text>
</comment>
<dbReference type="AlphaFoldDB" id="J3P0W0"/>
<evidence type="ECO:0000259" key="5">
    <source>
        <dbReference type="PROSITE" id="PS51891"/>
    </source>
</evidence>
<keyword evidence="8" id="KW-1185">Reference proteome</keyword>
<dbReference type="GO" id="GO:0016846">
    <property type="term" value="F:carbon-sulfur lyase activity"/>
    <property type="evidence" value="ECO:0007669"/>
    <property type="project" value="InterPro"/>
</dbReference>
<feature type="domain" description="CENP-V/GFA" evidence="5">
    <location>
        <begin position="2"/>
        <end position="116"/>
    </location>
</feature>
<evidence type="ECO:0000256" key="1">
    <source>
        <dbReference type="ARBA" id="ARBA00005495"/>
    </source>
</evidence>
<dbReference type="Pfam" id="PF04828">
    <property type="entry name" value="GFA"/>
    <property type="match status" value="1"/>
</dbReference>
<dbReference type="InterPro" id="IPR006913">
    <property type="entry name" value="CENP-V/GFA"/>
</dbReference>
<keyword evidence="2" id="KW-0479">Metal-binding</keyword>
<name>J3P0W0_GAET3</name>
<dbReference type="VEuPathDB" id="FungiDB:GGTG_07156"/>
<reference evidence="7" key="4">
    <citation type="journal article" date="2015" name="G3 (Bethesda)">
        <title>Genome sequences of three phytopathogenic species of the Magnaporthaceae family of fungi.</title>
        <authorList>
            <person name="Okagaki L.H."/>
            <person name="Nunes C.C."/>
            <person name="Sailsbery J."/>
            <person name="Clay B."/>
            <person name="Brown D."/>
            <person name="John T."/>
            <person name="Oh Y."/>
            <person name="Young N."/>
            <person name="Fitzgerald M."/>
            <person name="Haas B.J."/>
            <person name="Zeng Q."/>
            <person name="Young S."/>
            <person name="Adiconis X."/>
            <person name="Fan L."/>
            <person name="Levin J.Z."/>
            <person name="Mitchell T.K."/>
            <person name="Okubara P.A."/>
            <person name="Farman M.L."/>
            <person name="Kohn L.M."/>
            <person name="Birren B."/>
            <person name="Ma L.-J."/>
            <person name="Dean R.A."/>
        </authorList>
    </citation>
    <scope>NUCLEOTIDE SEQUENCE</scope>
    <source>
        <strain evidence="7">R3-111a-1</strain>
    </source>
</reference>
<dbReference type="STRING" id="644352.J3P0W0"/>
<dbReference type="RefSeq" id="XP_009223244.1">
    <property type="nucleotide sequence ID" value="XM_009224980.1"/>
</dbReference>
<dbReference type="InterPro" id="IPR011057">
    <property type="entry name" value="Mss4-like_sf"/>
</dbReference>
<evidence type="ECO:0000313" key="7">
    <source>
        <dbReference type="EnsemblFungi" id="EJT77244"/>
    </source>
</evidence>
<protein>
    <recommendedName>
        <fullName evidence="5">CENP-V/GFA domain-containing protein</fullName>
    </recommendedName>
</protein>
<dbReference type="PANTHER" id="PTHR33337">
    <property type="entry name" value="GFA DOMAIN-CONTAINING PROTEIN"/>
    <property type="match status" value="1"/>
</dbReference>
<evidence type="ECO:0000313" key="6">
    <source>
        <dbReference type="EMBL" id="EJT77244.1"/>
    </source>
</evidence>
<dbReference type="Proteomes" id="UP000006039">
    <property type="component" value="Unassembled WGS sequence"/>
</dbReference>
<evidence type="ECO:0000313" key="8">
    <source>
        <dbReference type="Proteomes" id="UP000006039"/>
    </source>
</evidence>
<gene>
    <name evidence="7" type="primary">20347614</name>
    <name evidence="6" type="ORF">GGTG_07156</name>
</gene>
<organism evidence="6">
    <name type="scientific">Gaeumannomyces tritici (strain R3-111a-1)</name>
    <name type="common">Wheat and barley take-all root rot fungus</name>
    <name type="synonym">Gaeumannomyces graminis var. tritici</name>
    <dbReference type="NCBI Taxonomy" id="644352"/>
    <lineage>
        <taxon>Eukaryota</taxon>
        <taxon>Fungi</taxon>
        <taxon>Dikarya</taxon>
        <taxon>Ascomycota</taxon>
        <taxon>Pezizomycotina</taxon>
        <taxon>Sordariomycetes</taxon>
        <taxon>Sordariomycetidae</taxon>
        <taxon>Magnaporthales</taxon>
        <taxon>Magnaporthaceae</taxon>
        <taxon>Gaeumannomyces</taxon>
    </lineage>
</organism>
<evidence type="ECO:0000256" key="4">
    <source>
        <dbReference type="ARBA" id="ARBA00023239"/>
    </source>
</evidence>
<sequence length="138" mass="14121">MTSGSCLCGASKIFISGEPSGVVTCHCRDCRKISGSVYSVNWVVPSTNVSVVGHGLSSVAVTAGSGNRITGYFCSGCGTTLYRASDGVPGLWFVKAGVLDGEAALAAHPPAGESFVGTRVGWVPKLKDVQQADGHCKL</sequence>
<keyword evidence="4" id="KW-0456">Lyase</keyword>
<dbReference type="SUPFAM" id="SSF51316">
    <property type="entry name" value="Mss4-like"/>
    <property type="match status" value="1"/>
</dbReference>
<dbReference type="HOGENOM" id="CLU_055491_3_6_1"/>
<dbReference type="OrthoDB" id="2212170at2759"/>
<reference evidence="8" key="1">
    <citation type="submission" date="2010-07" db="EMBL/GenBank/DDBJ databases">
        <title>The genome sequence of Gaeumannomyces graminis var. tritici strain R3-111a-1.</title>
        <authorList>
            <consortium name="The Broad Institute Genome Sequencing Platform"/>
            <person name="Ma L.-J."/>
            <person name="Dead R."/>
            <person name="Young S."/>
            <person name="Zeng Q."/>
            <person name="Koehrsen M."/>
            <person name="Alvarado L."/>
            <person name="Berlin A."/>
            <person name="Chapman S.B."/>
            <person name="Chen Z."/>
            <person name="Freedman E."/>
            <person name="Gellesch M."/>
            <person name="Goldberg J."/>
            <person name="Griggs A."/>
            <person name="Gujja S."/>
            <person name="Heilman E.R."/>
            <person name="Heiman D."/>
            <person name="Hepburn T."/>
            <person name="Howarth C."/>
            <person name="Jen D."/>
            <person name="Larson L."/>
            <person name="Mehta T."/>
            <person name="Neiman D."/>
            <person name="Pearson M."/>
            <person name="Roberts A."/>
            <person name="Saif S."/>
            <person name="Shea T."/>
            <person name="Shenoy N."/>
            <person name="Sisk P."/>
            <person name="Stolte C."/>
            <person name="Sykes S."/>
            <person name="Walk T."/>
            <person name="White J."/>
            <person name="Yandava C."/>
            <person name="Haas B."/>
            <person name="Nusbaum C."/>
            <person name="Birren B."/>
        </authorList>
    </citation>
    <scope>NUCLEOTIDE SEQUENCE [LARGE SCALE GENOMIC DNA]</scope>
    <source>
        <strain evidence="8">R3-111a-1</strain>
    </source>
</reference>
<dbReference type="GO" id="GO:0046872">
    <property type="term" value="F:metal ion binding"/>
    <property type="evidence" value="ECO:0007669"/>
    <property type="project" value="UniProtKB-KW"/>
</dbReference>